<dbReference type="GO" id="GO:0007155">
    <property type="term" value="P:cell adhesion"/>
    <property type="evidence" value="ECO:0007669"/>
    <property type="project" value="InterPro"/>
</dbReference>
<evidence type="ECO:0000313" key="4">
    <source>
        <dbReference type="Proteomes" id="UP000515135"/>
    </source>
</evidence>
<accession>A0A6P4XEU8</accession>
<feature type="coiled-coil region" evidence="1">
    <location>
        <begin position="26"/>
        <end position="60"/>
    </location>
</feature>
<dbReference type="GO" id="GO:0030246">
    <property type="term" value="F:carbohydrate binding"/>
    <property type="evidence" value="ECO:0007669"/>
    <property type="project" value="InterPro"/>
</dbReference>
<dbReference type="Proteomes" id="UP000515135">
    <property type="component" value="Unplaced"/>
</dbReference>
<keyword evidence="4" id="KW-1185">Reference proteome</keyword>
<evidence type="ECO:0000256" key="2">
    <source>
        <dbReference type="SAM" id="SignalP"/>
    </source>
</evidence>
<dbReference type="GeneID" id="109462841"/>
<feature type="domain" description="H-type lectin" evidence="3">
    <location>
        <begin position="95"/>
        <end position="155"/>
    </location>
</feature>
<name>A0A6P4XEU8_BRABE</name>
<evidence type="ECO:0000313" key="5">
    <source>
        <dbReference type="RefSeq" id="XP_019615035.1"/>
    </source>
</evidence>
<dbReference type="AlphaFoldDB" id="A0A6P4XEU8"/>
<keyword evidence="2" id="KW-0732">Signal</keyword>
<dbReference type="Gene3D" id="2.60.40.2080">
    <property type="match status" value="1"/>
</dbReference>
<feature type="signal peptide" evidence="2">
    <location>
        <begin position="1"/>
        <end position="27"/>
    </location>
</feature>
<evidence type="ECO:0000259" key="3">
    <source>
        <dbReference type="Pfam" id="PF09458"/>
    </source>
</evidence>
<evidence type="ECO:0000256" key="1">
    <source>
        <dbReference type="SAM" id="Coils"/>
    </source>
</evidence>
<dbReference type="RefSeq" id="XP_019615035.1">
    <property type="nucleotide sequence ID" value="XM_019759476.1"/>
</dbReference>
<reference evidence="5" key="1">
    <citation type="submission" date="2025-08" db="UniProtKB">
        <authorList>
            <consortium name="RefSeq"/>
        </authorList>
    </citation>
    <scope>IDENTIFICATION</scope>
    <source>
        <tissue evidence="5">Gonad</tissue>
    </source>
</reference>
<dbReference type="OrthoDB" id="10001418at2759"/>
<dbReference type="InterPro" id="IPR037221">
    <property type="entry name" value="H-type_lectin_dom_sf"/>
</dbReference>
<keyword evidence="1" id="KW-0175">Coiled coil</keyword>
<dbReference type="Pfam" id="PF09458">
    <property type="entry name" value="H_lectin"/>
    <property type="match status" value="1"/>
</dbReference>
<proteinExistence type="predicted"/>
<protein>
    <submittedName>
        <fullName evidence="5">Uncharacterized protein LOC109462841</fullName>
    </submittedName>
</protein>
<organism evidence="4 5">
    <name type="scientific">Branchiostoma belcheri</name>
    <name type="common">Amphioxus</name>
    <dbReference type="NCBI Taxonomy" id="7741"/>
    <lineage>
        <taxon>Eukaryota</taxon>
        <taxon>Metazoa</taxon>
        <taxon>Chordata</taxon>
        <taxon>Cephalochordata</taxon>
        <taxon>Leptocardii</taxon>
        <taxon>Amphioxiformes</taxon>
        <taxon>Branchiostomatidae</taxon>
        <taxon>Branchiostoma</taxon>
    </lineage>
</organism>
<dbReference type="SUPFAM" id="SSF141086">
    <property type="entry name" value="Agglutinin HPA-like"/>
    <property type="match status" value="1"/>
</dbReference>
<gene>
    <name evidence="5" type="primary">LOC109462841</name>
</gene>
<dbReference type="KEGG" id="bbel:109462841"/>
<sequence>MKSSSARICLCLLYVMIAASVATGVVAAPNSQAKTLEKQLQDLKREVQELQTRVLQNQERDPTGTGYVGRCETGTVHTTHSMYGSGVRTQDLTALFSRSFFTTPVVTVGLGNLDQGHTGTRVTLHVRSVSTTGVVIRIGTYADTVLYGASVHWMACA</sequence>
<feature type="chain" id="PRO_5028170324" evidence="2">
    <location>
        <begin position="28"/>
        <end position="157"/>
    </location>
</feature>
<dbReference type="InterPro" id="IPR019019">
    <property type="entry name" value="H-type_lectin_domain"/>
</dbReference>